<dbReference type="HAMAP" id="MF_00500">
    <property type="entry name" value="Ribosomal_bS20"/>
    <property type="match status" value="1"/>
</dbReference>
<name>A0A0G0EMJ9_9BACT</name>
<keyword evidence="2 6" id="KW-0694">RNA-binding</keyword>
<accession>A0A0G0EMJ9</accession>
<dbReference type="Proteomes" id="UP000034127">
    <property type="component" value="Unassembled WGS sequence"/>
</dbReference>
<dbReference type="GO" id="GO:0005840">
    <property type="term" value="C:ribosome"/>
    <property type="evidence" value="ECO:0007669"/>
    <property type="project" value="UniProtKB-KW"/>
</dbReference>
<dbReference type="GO" id="GO:0003735">
    <property type="term" value="F:structural constituent of ribosome"/>
    <property type="evidence" value="ECO:0007669"/>
    <property type="project" value="InterPro"/>
</dbReference>
<dbReference type="GO" id="GO:0019843">
    <property type="term" value="F:rRNA binding"/>
    <property type="evidence" value="ECO:0007669"/>
    <property type="project" value="UniProtKB-UniRule"/>
</dbReference>
<evidence type="ECO:0000256" key="2">
    <source>
        <dbReference type="ARBA" id="ARBA00022884"/>
    </source>
</evidence>
<evidence type="ECO:0000313" key="8">
    <source>
        <dbReference type="Proteomes" id="UP000034127"/>
    </source>
</evidence>
<dbReference type="AlphaFoldDB" id="A0A0G0EMJ9"/>
<dbReference type="GO" id="GO:1990904">
    <property type="term" value="C:ribonucleoprotein complex"/>
    <property type="evidence" value="ECO:0007669"/>
    <property type="project" value="UniProtKB-KW"/>
</dbReference>
<comment type="similarity">
    <text evidence="6">Belongs to the bacterial ribosomal protein bS20 family.</text>
</comment>
<evidence type="ECO:0000256" key="6">
    <source>
        <dbReference type="HAMAP-Rule" id="MF_00500"/>
    </source>
</evidence>
<dbReference type="NCBIfam" id="TIGR00029">
    <property type="entry name" value="S20"/>
    <property type="match status" value="1"/>
</dbReference>
<evidence type="ECO:0000256" key="1">
    <source>
        <dbReference type="ARBA" id="ARBA00022730"/>
    </source>
</evidence>
<evidence type="ECO:0000256" key="3">
    <source>
        <dbReference type="ARBA" id="ARBA00022980"/>
    </source>
</evidence>
<dbReference type="GO" id="GO:0006412">
    <property type="term" value="P:translation"/>
    <property type="evidence" value="ECO:0007669"/>
    <property type="project" value="UniProtKB-UniRule"/>
</dbReference>
<dbReference type="EMBL" id="LBPX01000001">
    <property type="protein sequence ID" value="KKP68562.1"/>
    <property type="molecule type" value="Genomic_DNA"/>
</dbReference>
<protein>
    <recommendedName>
        <fullName evidence="5 6">Small ribosomal subunit protein bS20</fullName>
    </recommendedName>
</protein>
<gene>
    <name evidence="6" type="primary">rpsT</name>
    <name evidence="7" type="ORF">UR63_C0001G0012</name>
</gene>
<dbReference type="InterPro" id="IPR036510">
    <property type="entry name" value="Ribosomal_bS20_sf"/>
</dbReference>
<keyword evidence="1 6" id="KW-0699">rRNA-binding</keyword>
<dbReference type="Gene3D" id="1.20.58.110">
    <property type="entry name" value="Ribosomal protein S20"/>
    <property type="match status" value="1"/>
</dbReference>
<evidence type="ECO:0000256" key="4">
    <source>
        <dbReference type="ARBA" id="ARBA00023274"/>
    </source>
</evidence>
<comment type="function">
    <text evidence="6">Binds directly to 16S ribosomal RNA.</text>
</comment>
<dbReference type="Pfam" id="PF01649">
    <property type="entry name" value="Ribosomal_S20p"/>
    <property type="match status" value="1"/>
</dbReference>
<keyword evidence="4 6" id="KW-0687">Ribonucleoprotein</keyword>
<dbReference type="SUPFAM" id="SSF46992">
    <property type="entry name" value="Ribosomal protein S20"/>
    <property type="match status" value="1"/>
</dbReference>
<evidence type="ECO:0000256" key="5">
    <source>
        <dbReference type="ARBA" id="ARBA00035136"/>
    </source>
</evidence>
<dbReference type="PATRIC" id="fig|1618485.3.peg.12"/>
<reference evidence="7 8" key="1">
    <citation type="journal article" date="2015" name="Nature">
        <title>rRNA introns, odd ribosomes, and small enigmatic genomes across a large radiation of phyla.</title>
        <authorList>
            <person name="Brown C.T."/>
            <person name="Hug L.A."/>
            <person name="Thomas B.C."/>
            <person name="Sharon I."/>
            <person name="Castelle C.J."/>
            <person name="Singh A."/>
            <person name="Wilkins M.J."/>
            <person name="Williams K.H."/>
            <person name="Banfield J.F."/>
        </authorList>
    </citation>
    <scope>NUCLEOTIDE SEQUENCE [LARGE SCALE GENOMIC DNA]</scope>
</reference>
<dbReference type="InterPro" id="IPR002583">
    <property type="entry name" value="Ribosomal_bS20"/>
</dbReference>
<proteinExistence type="inferred from homology"/>
<keyword evidence="3 6" id="KW-0689">Ribosomal protein</keyword>
<sequence length="81" mass="9306">MPIIKSAKKKVRKDKKRTVRNTKVLSFFKETLKKIKKGGRGVPELVKKYYSQIDKAVKKNVIHKNKANRLKSTAGKLLAKK</sequence>
<comment type="caution">
    <text evidence="7">The sequence shown here is derived from an EMBL/GenBank/DDBJ whole genome shotgun (WGS) entry which is preliminary data.</text>
</comment>
<evidence type="ECO:0000313" key="7">
    <source>
        <dbReference type="EMBL" id="KKP68562.1"/>
    </source>
</evidence>
<organism evidence="7 8">
    <name type="scientific">Candidatus Roizmanbacteria bacterium GW2011_GWC2_35_12</name>
    <dbReference type="NCBI Taxonomy" id="1618485"/>
    <lineage>
        <taxon>Bacteria</taxon>
        <taxon>Candidatus Roizmaniibacteriota</taxon>
    </lineage>
</organism>